<dbReference type="SUPFAM" id="SSF53850">
    <property type="entry name" value="Periplasmic binding protein-like II"/>
    <property type="match status" value="2"/>
</dbReference>
<keyword evidence="4 8" id="KW-0812">Transmembrane</keyword>
<dbReference type="PROSITE" id="PS50928">
    <property type="entry name" value="ABC_TM1"/>
    <property type="match status" value="1"/>
</dbReference>
<dbReference type="InterPro" id="IPR001638">
    <property type="entry name" value="Solute-binding_3/MltF_N"/>
</dbReference>
<feature type="non-terminal residue" evidence="10">
    <location>
        <position position="1"/>
    </location>
</feature>
<reference evidence="10 11" key="1">
    <citation type="submission" date="2011-09" db="EMBL/GenBank/DDBJ databases">
        <authorList>
            <person name="Weinstock G."/>
            <person name="Sodergren E."/>
            <person name="Clifton S."/>
            <person name="Fulton L."/>
            <person name="Fulton B."/>
            <person name="Courtney L."/>
            <person name="Fronick C."/>
            <person name="Harrison M."/>
            <person name="Strong C."/>
            <person name="Farmer C."/>
            <person name="Delahaunty K."/>
            <person name="Markovic C."/>
            <person name="Hall O."/>
            <person name="Minx P."/>
            <person name="Tomlinson C."/>
            <person name="Mitreva M."/>
            <person name="Hou S."/>
            <person name="Chen J."/>
            <person name="Wollam A."/>
            <person name="Pepin K.H."/>
            <person name="Johnson M."/>
            <person name="Bhonagiri V."/>
            <person name="Zhang X."/>
            <person name="Suruliraj S."/>
            <person name="Warren W."/>
            <person name="Chinwalla A."/>
            <person name="Mardis E.R."/>
            <person name="Wilson R.K."/>
        </authorList>
    </citation>
    <scope>NUCLEOTIDE SEQUENCE [LARGE SCALE GENOMIC DNA]</scope>
    <source>
        <strain evidence="10 11">F0435</strain>
    </source>
</reference>
<dbReference type="PATRIC" id="fig|797516.3.peg.416"/>
<evidence type="ECO:0000256" key="2">
    <source>
        <dbReference type="ARBA" id="ARBA00022448"/>
    </source>
</evidence>
<dbReference type="EMBL" id="AGRJ01000046">
    <property type="protein sequence ID" value="EHO53716.1"/>
    <property type="molecule type" value="Genomic_DNA"/>
</dbReference>
<dbReference type="PANTHER" id="PTHR35936:SF38">
    <property type="entry name" value="GLUTAMINE-BINDING PERIPLASMIC PROTEIN"/>
    <property type="match status" value="1"/>
</dbReference>
<dbReference type="NCBIfam" id="TIGR01726">
    <property type="entry name" value="HEQRo_perm_3TM"/>
    <property type="match status" value="1"/>
</dbReference>
<dbReference type="SMART" id="SM00079">
    <property type="entry name" value="PBPe"/>
    <property type="match status" value="1"/>
</dbReference>
<evidence type="ECO:0000256" key="6">
    <source>
        <dbReference type="ARBA" id="ARBA00022989"/>
    </source>
</evidence>
<comment type="caution">
    <text evidence="10">The sequence shown here is derived from an EMBL/GenBank/DDBJ whole genome shotgun (WGS) entry which is preliminary data.</text>
</comment>
<organism evidence="10 11">
    <name type="scientific">Lentilactobacillus kisonensis F0435</name>
    <dbReference type="NCBI Taxonomy" id="797516"/>
    <lineage>
        <taxon>Bacteria</taxon>
        <taxon>Bacillati</taxon>
        <taxon>Bacillota</taxon>
        <taxon>Bacilli</taxon>
        <taxon>Lactobacillales</taxon>
        <taxon>Lactobacillaceae</taxon>
        <taxon>Lentilactobacillus</taxon>
    </lineage>
</organism>
<protein>
    <submittedName>
        <fullName evidence="10">ABC transporter, permease protein</fullName>
    </submittedName>
</protein>
<comment type="subcellular location">
    <subcellularLocation>
        <location evidence="1 8">Cell membrane</location>
        <topology evidence="1 8">Multi-pass membrane protein</topology>
    </subcellularLocation>
</comment>
<evidence type="ECO:0000256" key="7">
    <source>
        <dbReference type="ARBA" id="ARBA00023136"/>
    </source>
</evidence>
<proteinExistence type="inferred from homology"/>
<dbReference type="GO" id="GO:0043190">
    <property type="term" value="C:ATP-binding cassette (ABC) transporter complex"/>
    <property type="evidence" value="ECO:0007669"/>
    <property type="project" value="InterPro"/>
</dbReference>
<evidence type="ECO:0000256" key="3">
    <source>
        <dbReference type="ARBA" id="ARBA00022475"/>
    </source>
</evidence>
<gene>
    <name evidence="10" type="ORF">HMPREF9104_00461</name>
</gene>
<dbReference type="AlphaFoldDB" id="H1LCZ7"/>
<keyword evidence="5" id="KW-0732">Signal</keyword>
<evidence type="ECO:0000313" key="10">
    <source>
        <dbReference type="EMBL" id="EHO53716.1"/>
    </source>
</evidence>
<dbReference type="SUPFAM" id="SSF161098">
    <property type="entry name" value="MetI-like"/>
    <property type="match status" value="1"/>
</dbReference>
<dbReference type="PANTHER" id="PTHR35936">
    <property type="entry name" value="MEMBRANE-BOUND LYTIC MUREIN TRANSGLYCOSYLASE F"/>
    <property type="match status" value="1"/>
</dbReference>
<dbReference type="STRING" id="797516.HMPREF9104_00461"/>
<keyword evidence="2 8" id="KW-0813">Transport</keyword>
<dbReference type="CDD" id="cd06261">
    <property type="entry name" value="TM_PBP2"/>
    <property type="match status" value="1"/>
</dbReference>
<sequence length="732" mass="79925">RLLTAWIRSLYLRGGFFMTQKIVKAIGWVTILLATFFCIAQTTVSAQAKTYQIGTDVTYPPFEFANKQNKYVGIDIDIMNAIAKEEGFKVNIKPVGFNAAVQSVQSGQLDGVIAGMTITPDRKAKFDFGTPYFRTGVLMAVGKNSNIKGFNQLRGKRVALKTGTAAADYANSIKKKYGFKTVTFDDSNNMYEDVTTGNSVACFEDKPVMQYGIKQGLKLKIVTAPANTGWYGFAVKKGQNKELREKFNTGLKKIQTNGTYDKIVGKYLGTKTNPKVKGKTFTIGTDVTFPPFEFANKHNKYVGIDMDLIRAIANEQGFKVKIKPVGFNAAVQSLESGQIDGVISGMSITNARKAQFDFSKPYFTSGVVMAISKNSKITKLSQLKGKRVAIKTGTSAADYANSIKKKYGFHTVTFDDSNNMYQDVTTGNSVACFEDHPVMKYAIKQGTKLKIVTKPVESAPYGFAVKKGHNQALLAAFNTGLADLKASGTYDNIKATYLGTDDKGSVNKTAANDSGDRSFIGLIKQNQGALLSGLKETMWLTIVSIFFATVFGIIVGLLGVVPSKFGNGVSSVLIYIFRGMPLLVLALFIYTGIPSLTGQKIPAFIAGVVTLTFNEGAYIAAFVKGGINAVDPGQMEAARSLGLPFGKSMRRVILPQGIRIMVPSFINQFIITLKDTSILSIIGLMELTQTGKIIIARNLEGFKVWTIVAIMYLVIITLLTWLSNWVQRRIKV</sequence>
<dbReference type="Proteomes" id="UP000005025">
    <property type="component" value="Unassembled WGS sequence"/>
</dbReference>
<feature type="domain" description="ABC transmembrane type-1" evidence="9">
    <location>
        <begin position="534"/>
        <end position="723"/>
    </location>
</feature>
<dbReference type="Pfam" id="PF00528">
    <property type="entry name" value="BPD_transp_1"/>
    <property type="match status" value="1"/>
</dbReference>
<evidence type="ECO:0000259" key="9">
    <source>
        <dbReference type="PROSITE" id="PS50928"/>
    </source>
</evidence>
<dbReference type="Pfam" id="PF00497">
    <property type="entry name" value="SBP_bac_3"/>
    <property type="match status" value="2"/>
</dbReference>
<dbReference type="HOGENOM" id="CLU_019602_20_0_9"/>
<feature type="transmembrane region" description="Helical" evidence="8">
    <location>
        <begin position="572"/>
        <end position="593"/>
    </location>
</feature>
<dbReference type="Gene3D" id="3.40.190.10">
    <property type="entry name" value="Periplasmic binding protein-like II"/>
    <property type="match status" value="4"/>
</dbReference>
<dbReference type="InterPro" id="IPR035906">
    <property type="entry name" value="MetI-like_sf"/>
</dbReference>
<keyword evidence="6 8" id="KW-1133">Transmembrane helix</keyword>
<dbReference type="InterPro" id="IPR010065">
    <property type="entry name" value="AA_ABC_transptr_permease_3TM"/>
</dbReference>
<dbReference type="InterPro" id="IPR001320">
    <property type="entry name" value="Iontro_rcpt_C"/>
</dbReference>
<feature type="transmembrane region" description="Helical" evidence="8">
    <location>
        <begin position="538"/>
        <end position="560"/>
    </location>
</feature>
<dbReference type="InterPro" id="IPR000515">
    <property type="entry name" value="MetI-like"/>
</dbReference>
<feature type="transmembrane region" description="Helical" evidence="8">
    <location>
        <begin position="704"/>
        <end position="726"/>
    </location>
</feature>
<accession>H1LCZ7</accession>
<evidence type="ECO:0000256" key="1">
    <source>
        <dbReference type="ARBA" id="ARBA00004651"/>
    </source>
</evidence>
<name>H1LCZ7_9LACO</name>
<keyword evidence="7 8" id="KW-0472">Membrane</keyword>
<evidence type="ECO:0000256" key="8">
    <source>
        <dbReference type="RuleBase" id="RU363032"/>
    </source>
</evidence>
<evidence type="ECO:0000256" key="5">
    <source>
        <dbReference type="ARBA" id="ARBA00022729"/>
    </source>
</evidence>
<dbReference type="CDD" id="cd13619">
    <property type="entry name" value="PBP2_GlnP"/>
    <property type="match status" value="2"/>
</dbReference>
<keyword evidence="3" id="KW-1003">Cell membrane</keyword>
<dbReference type="Gene3D" id="1.10.3720.10">
    <property type="entry name" value="MetI-like"/>
    <property type="match status" value="1"/>
</dbReference>
<dbReference type="GO" id="GO:0015276">
    <property type="term" value="F:ligand-gated monoatomic ion channel activity"/>
    <property type="evidence" value="ECO:0007669"/>
    <property type="project" value="InterPro"/>
</dbReference>
<comment type="similarity">
    <text evidence="8">Belongs to the binding-protein-dependent transport system permease family.</text>
</comment>
<evidence type="ECO:0000256" key="4">
    <source>
        <dbReference type="ARBA" id="ARBA00022692"/>
    </source>
</evidence>
<evidence type="ECO:0000313" key="11">
    <source>
        <dbReference type="Proteomes" id="UP000005025"/>
    </source>
</evidence>
<dbReference type="SMART" id="SM00062">
    <property type="entry name" value="PBPb"/>
    <property type="match status" value="2"/>
</dbReference>